<sequence length="102" mass="11479">MTMRIATILVTVSAAAGLHLPVQAQEEPLIKLESNFIGDKEQPSVSYFIPWKEIGTPDKLLWNIDSKYDKTLNLVDRQVLLRATGMYDEMNLESGLTLAEDK</sequence>
<reference evidence="2 3" key="1">
    <citation type="submission" date="2019-06" db="EMBL/GenBank/DDBJ databases">
        <title>Whole genome sequence for Cellvibrionaceae sp. R142.</title>
        <authorList>
            <person name="Wang G."/>
        </authorList>
    </citation>
    <scope>NUCLEOTIDE SEQUENCE [LARGE SCALE GENOMIC DNA]</scope>
    <source>
        <strain evidence="2 3">R142</strain>
    </source>
</reference>
<name>A0A545TAG4_9GAMM</name>
<dbReference type="EMBL" id="VHSG01000017">
    <property type="protein sequence ID" value="TQV74211.1"/>
    <property type="molecule type" value="Genomic_DNA"/>
</dbReference>
<organism evidence="2 3">
    <name type="scientific">Exilibacterium tricleocarpae</name>
    <dbReference type="NCBI Taxonomy" id="2591008"/>
    <lineage>
        <taxon>Bacteria</taxon>
        <taxon>Pseudomonadati</taxon>
        <taxon>Pseudomonadota</taxon>
        <taxon>Gammaproteobacteria</taxon>
        <taxon>Cellvibrionales</taxon>
        <taxon>Cellvibrionaceae</taxon>
        <taxon>Exilibacterium</taxon>
    </lineage>
</organism>
<evidence type="ECO:0000313" key="2">
    <source>
        <dbReference type="EMBL" id="TQV74211.1"/>
    </source>
</evidence>
<evidence type="ECO:0000256" key="1">
    <source>
        <dbReference type="SAM" id="SignalP"/>
    </source>
</evidence>
<evidence type="ECO:0000313" key="3">
    <source>
        <dbReference type="Proteomes" id="UP000319732"/>
    </source>
</evidence>
<feature type="signal peptide" evidence="1">
    <location>
        <begin position="1"/>
        <end position="24"/>
    </location>
</feature>
<keyword evidence="1" id="KW-0732">Signal</keyword>
<comment type="caution">
    <text evidence="2">The sequence shown here is derived from an EMBL/GenBank/DDBJ whole genome shotgun (WGS) entry which is preliminary data.</text>
</comment>
<keyword evidence="3" id="KW-1185">Reference proteome</keyword>
<proteinExistence type="predicted"/>
<dbReference type="AlphaFoldDB" id="A0A545TAG4"/>
<dbReference type="OrthoDB" id="5397661at2"/>
<feature type="chain" id="PRO_5021901985" evidence="1">
    <location>
        <begin position="25"/>
        <end position="102"/>
    </location>
</feature>
<dbReference type="Proteomes" id="UP000319732">
    <property type="component" value="Unassembled WGS sequence"/>
</dbReference>
<protein>
    <submittedName>
        <fullName evidence="2">Uncharacterized protein</fullName>
    </submittedName>
</protein>
<accession>A0A545TAG4</accession>
<gene>
    <name evidence="2" type="ORF">FKG94_16525</name>
</gene>